<dbReference type="EMBL" id="PUIO01000015">
    <property type="protein sequence ID" value="PQP24165.1"/>
    <property type="molecule type" value="Genomic_DNA"/>
</dbReference>
<evidence type="ECO:0000313" key="2">
    <source>
        <dbReference type="Proteomes" id="UP000239290"/>
    </source>
</evidence>
<dbReference type="AlphaFoldDB" id="A0A2S8JAZ3"/>
<accession>A0A2S8JAZ3</accession>
<sequence length="98" mass="11097">MSEIKPVGGRFFELQREVKIPDPIELAEGIVIKPPTKNQLQAFSVAETAEERESALLGADYEKIVEFYGDKPYQLWVDFQKKIQDHFFGPGADEVPGK</sequence>
<comment type="caution">
    <text evidence="1">The sequence shown here is derived from an EMBL/GenBank/DDBJ whole genome shotgun (WGS) entry which is preliminary data.</text>
</comment>
<reference evidence="2" key="1">
    <citation type="submission" date="2018-02" db="EMBL/GenBank/DDBJ databases">
        <title>Draft genome sequencing of Rhodococcus opacus KU647198.</title>
        <authorList>
            <person name="Zheng B.-X."/>
        </authorList>
    </citation>
    <scope>NUCLEOTIDE SEQUENCE [LARGE SCALE GENOMIC DNA]</scope>
    <source>
        <strain evidence="2">04-OD7</strain>
    </source>
</reference>
<organism evidence="1 2">
    <name type="scientific">Rhodococcus opacus</name>
    <name type="common">Nocardia opaca</name>
    <dbReference type="NCBI Taxonomy" id="37919"/>
    <lineage>
        <taxon>Bacteria</taxon>
        <taxon>Bacillati</taxon>
        <taxon>Actinomycetota</taxon>
        <taxon>Actinomycetes</taxon>
        <taxon>Mycobacteriales</taxon>
        <taxon>Nocardiaceae</taxon>
        <taxon>Rhodococcus</taxon>
    </lineage>
</organism>
<dbReference type="Proteomes" id="UP000239290">
    <property type="component" value="Unassembled WGS sequence"/>
</dbReference>
<name>A0A2S8JAZ3_RHOOP</name>
<protein>
    <recommendedName>
        <fullName evidence="3">Tail assembly chaperone</fullName>
    </recommendedName>
</protein>
<evidence type="ECO:0008006" key="3">
    <source>
        <dbReference type="Google" id="ProtNLM"/>
    </source>
</evidence>
<dbReference type="RefSeq" id="WP_105415321.1">
    <property type="nucleotide sequence ID" value="NZ_PUIO01000015.1"/>
</dbReference>
<evidence type="ECO:0000313" key="1">
    <source>
        <dbReference type="EMBL" id="PQP24165.1"/>
    </source>
</evidence>
<proteinExistence type="predicted"/>
<gene>
    <name evidence="1" type="ORF">C5613_14895</name>
</gene>